<organism evidence="9">
    <name type="scientific">Caulobacter sp. (strain K31)</name>
    <dbReference type="NCBI Taxonomy" id="366602"/>
    <lineage>
        <taxon>Bacteria</taxon>
        <taxon>Pseudomonadati</taxon>
        <taxon>Pseudomonadota</taxon>
        <taxon>Alphaproteobacteria</taxon>
        <taxon>Caulobacterales</taxon>
        <taxon>Caulobacteraceae</taxon>
        <taxon>Caulobacter</taxon>
    </lineage>
</organism>
<dbReference type="SUPFAM" id="SSF52540">
    <property type="entry name" value="P-loop containing nucleoside triphosphate hydrolases"/>
    <property type="match status" value="1"/>
</dbReference>
<evidence type="ECO:0000256" key="7">
    <source>
        <dbReference type="ARBA" id="ARBA00023136"/>
    </source>
</evidence>
<dbReference type="SMART" id="SM00382">
    <property type="entry name" value="AAA"/>
    <property type="match status" value="1"/>
</dbReference>
<dbReference type="InterPro" id="IPR003959">
    <property type="entry name" value="ATPase_AAA_core"/>
</dbReference>
<dbReference type="PANTHER" id="PTHR42771">
    <property type="entry name" value="IRON(3+)-HYDROXAMATE IMPORT ATP-BINDING PROTEIN FHUC"/>
    <property type="match status" value="1"/>
</dbReference>
<dbReference type="GO" id="GO:0006302">
    <property type="term" value="P:double-strand break repair"/>
    <property type="evidence" value="ECO:0007669"/>
    <property type="project" value="InterPro"/>
</dbReference>
<gene>
    <name evidence="9" type="ordered locus">Caul_3370</name>
</gene>
<evidence type="ECO:0000256" key="1">
    <source>
        <dbReference type="ARBA" id="ARBA00004202"/>
    </source>
</evidence>
<dbReference type="GO" id="GO:0016887">
    <property type="term" value="F:ATP hydrolysis activity"/>
    <property type="evidence" value="ECO:0007669"/>
    <property type="project" value="InterPro"/>
</dbReference>
<dbReference type="PANTHER" id="PTHR42771:SF2">
    <property type="entry name" value="IRON(3+)-HYDROXAMATE IMPORT ATP-BINDING PROTEIN FHUC"/>
    <property type="match status" value="1"/>
</dbReference>
<reference evidence="9" key="1">
    <citation type="submission" date="2008-01" db="EMBL/GenBank/DDBJ databases">
        <title>Complete sequence of chromosome of Caulobacter sp. K31.</title>
        <authorList>
            <consortium name="US DOE Joint Genome Institute"/>
            <person name="Copeland A."/>
            <person name="Lucas S."/>
            <person name="Lapidus A."/>
            <person name="Barry K."/>
            <person name="Glavina del Rio T."/>
            <person name="Dalin E."/>
            <person name="Tice H."/>
            <person name="Pitluck S."/>
            <person name="Bruce D."/>
            <person name="Goodwin L."/>
            <person name="Thompson L.S."/>
            <person name="Brettin T."/>
            <person name="Detter J.C."/>
            <person name="Han C."/>
            <person name="Schmutz J."/>
            <person name="Larimer F."/>
            <person name="Land M."/>
            <person name="Hauser L."/>
            <person name="Kyrpides N."/>
            <person name="Kim E."/>
            <person name="Stephens C."/>
            <person name="Richardson P."/>
        </authorList>
    </citation>
    <scope>NUCLEOTIDE SEQUENCE [LARGE SCALE GENOMIC DNA]</scope>
    <source>
        <strain evidence="9">K31</strain>
    </source>
</reference>
<name>B0T4X0_CAUSK</name>
<dbReference type="InterPro" id="IPR027417">
    <property type="entry name" value="P-loop_NTPase"/>
</dbReference>
<dbReference type="Pfam" id="PF13476">
    <property type="entry name" value="AAA_23"/>
    <property type="match status" value="1"/>
</dbReference>
<evidence type="ECO:0000256" key="2">
    <source>
        <dbReference type="ARBA" id="ARBA00022448"/>
    </source>
</evidence>
<keyword evidence="7" id="KW-0472">Membrane</keyword>
<dbReference type="AlphaFoldDB" id="B0T4X0"/>
<feature type="domain" description="AAA+ ATPase" evidence="8">
    <location>
        <begin position="41"/>
        <end position="220"/>
    </location>
</feature>
<comment type="subcellular location">
    <subcellularLocation>
        <location evidence="1">Cell membrane</location>
        <topology evidence="1">Peripheral membrane protein</topology>
    </subcellularLocation>
</comment>
<evidence type="ECO:0000256" key="5">
    <source>
        <dbReference type="ARBA" id="ARBA00023004"/>
    </source>
</evidence>
<keyword evidence="6" id="KW-0406">Ion transport</keyword>
<sequence length="246" mass="27974">MTALDRPYWIEARVERRDGWDSDAYPFNLPVVRDLDTLAFHPRVTFLVGENGSGKSTLIEALAVAWGFNAEGGSRNFQLSTRASHSPLHQHLRCIRGALKAHDGFFLRAESFFNVASYVEDVGVSGYGHTPLHEQSHGEAFFALFDHRFRGDGLYILDEPEAALSPQRQLSFLARLHELVLARSQFIIATHSPILLGYPDAWIYQASERGLERVEYEDTEHFQVTRNFLNRRQTFLDVLLAPDDEA</sequence>
<evidence type="ECO:0000313" key="9">
    <source>
        <dbReference type="EMBL" id="ABZ72497.1"/>
    </source>
</evidence>
<dbReference type="OrthoDB" id="9784297at2"/>
<dbReference type="InterPro" id="IPR051535">
    <property type="entry name" value="Siderophore_ABC-ATPase"/>
</dbReference>
<dbReference type="eggNOG" id="COG3910">
    <property type="taxonomic scope" value="Bacteria"/>
</dbReference>
<keyword evidence="5" id="KW-0408">Iron</keyword>
<dbReference type="InterPro" id="IPR003593">
    <property type="entry name" value="AAA+_ATPase"/>
</dbReference>
<evidence type="ECO:0000256" key="6">
    <source>
        <dbReference type="ARBA" id="ARBA00023065"/>
    </source>
</evidence>
<dbReference type="Gene3D" id="3.40.50.300">
    <property type="entry name" value="P-loop containing nucleotide triphosphate hydrolases"/>
    <property type="match status" value="2"/>
</dbReference>
<accession>B0T4X0</accession>
<dbReference type="GO" id="GO:0005524">
    <property type="term" value="F:ATP binding"/>
    <property type="evidence" value="ECO:0007669"/>
    <property type="project" value="InterPro"/>
</dbReference>
<dbReference type="InterPro" id="IPR038729">
    <property type="entry name" value="Rad50/SbcC_AAA"/>
</dbReference>
<dbReference type="Pfam" id="PF13304">
    <property type="entry name" value="AAA_21"/>
    <property type="match status" value="1"/>
</dbReference>
<keyword evidence="2" id="KW-0813">Transport</keyword>
<dbReference type="EMBL" id="CP000927">
    <property type="protein sequence ID" value="ABZ72497.1"/>
    <property type="molecule type" value="Genomic_DNA"/>
</dbReference>
<keyword evidence="4" id="KW-0410">Iron transport</keyword>
<protein>
    <submittedName>
        <fullName evidence="9">AAA ATPase</fullName>
    </submittedName>
</protein>
<dbReference type="GO" id="GO:0006826">
    <property type="term" value="P:iron ion transport"/>
    <property type="evidence" value="ECO:0007669"/>
    <property type="project" value="UniProtKB-KW"/>
</dbReference>
<evidence type="ECO:0000259" key="8">
    <source>
        <dbReference type="SMART" id="SM00382"/>
    </source>
</evidence>
<dbReference type="KEGG" id="cak:Caul_3370"/>
<dbReference type="HOGENOM" id="CLU_079631_2_0_5"/>
<evidence type="ECO:0000256" key="4">
    <source>
        <dbReference type="ARBA" id="ARBA00022496"/>
    </source>
</evidence>
<dbReference type="STRING" id="366602.Caul_3370"/>
<proteinExistence type="predicted"/>
<keyword evidence="3" id="KW-1003">Cell membrane</keyword>
<dbReference type="GO" id="GO:0005886">
    <property type="term" value="C:plasma membrane"/>
    <property type="evidence" value="ECO:0007669"/>
    <property type="project" value="UniProtKB-SubCell"/>
</dbReference>
<evidence type="ECO:0000256" key="3">
    <source>
        <dbReference type="ARBA" id="ARBA00022475"/>
    </source>
</evidence>